<proteinExistence type="inferred from homology"/>
<dbReference type="Proteomes" id="UP000447434">
    <property type="component" value="Chromosome 15"/>
</dbReference>
<dbReference type="InterPro" id="IPR040618">
    <property type="entry name" value="Pre-Nudix"/>
</dbReference>
<reference evidence="6" key="1">
    <citation type="journal article" date="2020" name="Nat. Commun.">
        <title>Genome sequence of the cluster root forming white lupin.</title>
        <authorList>
            <person name="Hufnagel B."/>
            <person name="Marques A."/>
            <person name="Soriano A."/>
            <person name="Marques L."/>
            <person name="Divol F."/>
            <person name="Doumas P."/>
            <person name="Sallet E."/>
            <person name="Mancinotti D."/>
            <person name="Carrere S."/>
            <person name="Marande W."/>
            <person name="Arribat S."/>
            <person name="Keller J."/>
            <person name="Huneau C."/>
            <person name="Blein T."/>
            <person name="Aime D."/>
            <person name="Laguerre M."/>
            <person name="Taylor J."/>
            <person name="Schubert V."/>
            <person name="Nelson M."/>
            <person name="Geu-Flores F."/>
            <person name="Crespi M."/>
            <person name="Gallardo-Guerrero K."/>
            <person name="Delaux P.-M."/>
            <person name="Salse J."/>
            <person name="Berges H."/>
            <person name="Guyot R."/>
            <person name="Gouzy J."/>
            <person name="Peret B."/>
        </authorList>
    </citation>
    <scope>NUCLEOTIDE SEQUENCE [LARGE SCALE GENOMIC DNA]</scope>
    <source>
        <strain evidence="6">cv. Amiga</strain>
    </source>
</reference>
<dbReference type="Gene3D" id="3.90.79.10">
    <property type="entry name" value="Nucleoside Triphosphate Pyrophosphohydrolase"/>
    <property type="match status" value="1"/>
</dbReference>
<dbReference type="Gene3D" id="3.40.630.30">
    <property type="match status" value="1"/>
</dbReference>
<protein>
    <submittedName>
        <fullName evidence="5">Putative hydrolase</fullName>
    </submittedName>
</protein>
<dbReference type="Pfam" id="PF18290">
    <property type="entry name" value="Nudix_hydro"/>
    <property type="match status" value="1"/>
</dbReference>
<sequence>MLPKSLPKLSLLFSSPTKNLLHLPKSHRFISSWKTTITTTPPSAVKIGMKTRVPIRSMSTSKFSQLSVEEMTTGDQVQRLKLLTSTNDDHGGVIVEMDQPMDSTTFVSILRASISHWKQLDKKGVWIKLPIHLVNLVEALVKEGFWYHHAEPKYLMLVYWIPETQNTIPANATHRVGVGAFVINEKQEVLVVQENSGHFQGTGVWKFPTGVVDQGEDICVAAVREVKEETGVDSEFLEVLAFRQSHISFFEKSDLFFVCMLRPLSSDIQLQKLEIEAAQWMPFEEYAAQPFAQKHGLLKYINDICLAKIGGGYSGYAPVPTPSNFSDQQSYLYLNAEALKRSKL</sequence>
<dbReference type="GO" id="GO:0035529">
    <property type="term" value="F:NADH pyrophosphatase activity"/>
    <property type="evidence" value="ECO:0007669"/>
    <property type="project" value="TreeGrafter"/>
</dbReference>
<comment type="similarity">
    <text evidence="1">Belongs to the Nudix hydrolase family.</text>
</comment>
<dbReference type="GO" id="GO:0046872">
    <property type="term" value="F:metal ion binding"/>
    <property type="evidence" value="ECO:0007669"/>
    <property type="project" value="UniProtKB-KW"/>
</dbReference>
<evidence type="ECO:0000256" key="2">
    <source>
        <dbReference type="ARBA" id="ARBA00022723"/>
    </source>
</evidence>
<evidence type="ECO:0000256" key="3">
    <source>
        <dbReference type="ARBA" id="ARBA00022801"/>
    </source>
</evidence>
<dbReference type="SUPFAM" id="SSF55811">
    <property type="entry name" value="Nudix"/>
    <property type="match status" value="1"/>
</dbReference>
<keyword evidence="2" id="KW-0479">Metal-binding</keyword>
<evidence type="ECO:0000256" key="1">
    <source>
        <dbReference type="ARBA" id="ARBA00005582"/>
    </source>
</evidence>
<dbReference type="InterPro" id="IPR020084">
    <property type="entry name" value="NUDIX_hydrolase_CS"/>
</dbReference>
<gene>
    <name evidence="5" type="ORF">Lalb_Chr15g0088231</name>
</gene>
<dbReference type="Pfam" id="PF00293">
    <property type="entry name" value="NUDIX"/>
    <property type="match status" value="1"/>
</dbReference>
<dbReference type="CDD" id="cd04670">
    <property type="entry name" value="NUDIX_ASFGF2_Nudt6"/>
    <property type="match status" value="1"/>
</dbReference>
<dbReference type="PRINTS" id="PR01356">
    <property type="entry name" value="GFGPROTEIN"/>
</dbReference>
<evidence type="ECO:0000313" key="6">
    <source>
        <dbReference type="Proteomes" id="UP000447434"/>
    </source>
</evidence>
<dbReference type="PROSITE" id="PS00893">
    <property type="entry name" value="NUDIX_BOX"/>
    <property type="match status" value="1"/>
</dbReference>
<dbReference type="GO" id="GO:0047631">
    <property type="term" value="F:ADP-ribose diphosphatase activity"/>
    <property type="evidence" value="ECO:0007669"/>
    <property type="project" value="TreeGrafter"/>
</dbReference>
<keyword evidence="6" id="KW-1185">Reference proteome</keyword>
<dbReference type="PANTHER" id="PTHR13994:SF29">
    <property type="entry name" value="NUDIX HYDROLASE 2"/>
    <property type="match status" value="1"/>
</dbReference>
<dbReference type="OrthoDB" id="447842at2759"/>
<dbReference type="FunFam" id="3.40.630.30:FF:000016">
    <property type="entry name" value="nudix hydrolase 2"/>
    <property type="match status" value="1"/>
</dbReference>
<dbReference type="FunFam" id="3.90.79.10:FF:000015">
    <property type="entry name" value="Nudix hydrolase 8"/>
    <property type="match status" value="1"/>
</dbReference>
<accession>A0A6A4NZY9</accession>
<evidence type="ECO:0000313" key="5">
    <source>
        <dbReference type="EMBL" id="KAE9599126.1"/>
    </source>
</evidence>
<feature type="domain" description="Nudix hydrolase" evidence="4">
    <location>
        <begin position="173"/>
        <end position="305"/>
    </location>
</feature>
<organism evidence="5 6">
    <name type="scientific">Lupinus albus</name>
    <name type="common">White lupine</name>
    <name type="synonym">Lupinus termis</name>
    <dbReference type="NCBI Taxonomy" id="3870"/>
    <lineage>
        <taxon>Eukaryota</taxon>
        <taxon>Viridiplantae</taxon>
        <taxon>Streptophyta</taxon>
        <taxon>Embryophyta</taxon>
        <taxon>Tracheophyta</taxon>
        <taxon>Spermatophyta</taxon>
        <taxon>Magnoliopsida</taxon>
        <taxon>eudicotyledons</taxon>
        <taxon>Gunneridae</taxon>
        <taxon>Pentapetalae</taxon>
        <taxon>rosids</taxon>
        <taxon>fabids</taxon>
        <taxon>Fabales</taxon>
        <taxon>Fabaceae</taxon>
        <taxon>Papilionoideae</taxon>
        <taxon>50 kb inversion clade</taxon>
        <taxon>genistoids sensu lato</taxon>
        <taxon>core genistoids</taxon>
        <taxon>Genisteae</taxon>
        <taxon>Lupinus</taxon>
    </lineage>
</organism>
<dbReference type="GO" id="GO:0051287">
    <property type="term" value="F:NAD binding"/>
    <property type="evidence" value="ECO:0007669"/>
    <property type="project" value="TreeGrafter"/>
</dbReference>
<name>A0A6A4NZY9_LUPAL</name>
<dbReference type="EMBL" id="WOCE01000015">
    <property type="protein sequence ID" value="KAE9599126.1"/>
    <property type="molecule type" value="Genomic_DNA"/>
</dbReference>
<dbReference type="PROSITE" id="PS51462">
    <property type="entry name" value="NUDIX"/>
    <property type="match status" value="1"/>
</dbReference>
<dbReference type="PANTHER" id="PTHR13994">
    <property type="entry name" value="NUDIX HYDROLASE RELATED"/>
    <property type="match status" value="1"/>
</dbReference>
<dbReference type="InterPro" id="IPR015797">
    <property type="entry name" value="NUDIX_hydrolase-like_dom_sf"/>
</dbReference>
<comment type="caution">
    <text evidence="5">The sequence shown here is derived from an EMBL/GenBank/DDBJ whole genome shotgun (WGS) entry which is preliminary data.</text>
</comment>
<dbReference type="InterPro" id="IPR000086">
    <property type="entry name" value="NUDIX_hydrolase_dom"/>
</dbReference>
<evidence type="ECO:0000259" key="4">
    <source>
        <dbReference type="PROSITE" id="PS51462"/>
    </source>
</evidence>
<dbReference type="AlphaFoldDB" id="A0A6A4NZY9"/>
<keyword evidence="3 5" id="KW-0378">Hydrolase</keyword>
<dbReference type="InterPro" id="IPR003293">
    <property type="entry name" value="Nudix_hydrolase6-like"/>
</dbReference>